<evidence type="ECO:0000313" key="2">
    <source>
        <dbReference type="EMBL" id="KAJ7362076.1"/>
    </source>
</evidence>
<dbReference type="OrthoDB" id="5861309at2759"/>
<dbReference type="PANTHER" id="PTHR14540">
    <property type="entry name" value="INTEGRATOR COMPLEX SUBUNIT 15"/>
    <property type="match status" value="1"/>
</dbReference>
<accession>A0A9X0CLG0</accession>
<proteinExistence type="predicted"/>
<dbReference type="Pfam" id="PF14964">
    <property type="entry name" value="INTS15"/>
    <property type="match status" value="1"/>
</dbReference>
<dbReference type="Proteomes" id="UP001163046">
    <property type="component" value="Unassembled WGS sequence"/>
</dbReference>
<evidence type="ECO:0000313" key="3">
    <source>
        <dbReference type="Proteomes" id="UP001163046"/>
    </source>
</evidence>
<dbReference type="InterPro" id="IPR027844">
    <property type="entry name" value="INTS15"/>
</dbReference>
<organism evidence="2 3">
    <name type="scientific">Desmophyllum pertusum</name>
    <dbReference type="NCBI Taxonomy" id="174260"/>
    <lineage>
        <taxon>Eukaryota</taxon>
        <taxon>Metazoa</taxon>
        <taxon>Cnidaria</taxon>
        <taxon>Anthozoa</taxon>
        <taxon>Hexacorallia</taxon>
        <taxon>Scleractinia</taxon>
        <taxon>Caryophylliina</taxon>
        <taxon>Caryophylliidae</taxon>
        <taxon>Desmophyllum</taxon>
    </lineage>
</organism>
<dbReference type="PANTHER" id="PTHR14540:SF2">
    <property type="entry name" value="INTEGRATOR COMPLEX SUBUNIT 15"/>
    <property type="match status" value="1"/>
</dbReference>
<reference evidence="2" key="1">
    <citation type="submission" date="2023-01" db="EMBL/GenBank/DDBJ databases">
        <title>Genome assembly of the deep-sea coral Lophelia pertusa.</title>
        <authorList>
            <person name="Herrera S."/>
            <person name="Cordes E."/>
        </authorList>
    </citation>
    <scope>NUCLEOTIDE SEQUENCE</scope>
    <source>
        <strain evidence="2">USNM1676648</strain>
        <tissue evidence="2">Polyp</tissue>
    </source>
</reference>
<gene>
    <name evidence="2" type="ORF">OS493_013166</name>
</gene>
<keyword evidence="3" id="KW-1185">Reference proteome</keyword>
<protein>
    <submittedName>
        <fullName evidence="2">Uncharacterized protein</fullName>
    </submittedName>
</protein>
<name>A0A9X0CLG0_9CNID</name>
<feature type="region of interest" description="Disordered" evidence="1">
    <location>
        <begin position="336"/>
        <end position="357"/>
    </location>
</feature>
<dbReference type="AlphaFoldDB" id="A0A9X0CLG0"/>
<sequence length="380" mass="42282">MNEYEEDTWSIASWKADIPSKVSYVKRLLSTSQFPECSKDVIHMLEKYFKTYAPDTPPNPGLYLSAFLDEVIDLYIFYSKGSGAKPLSAIQELQLLEVICSCFQDQPSDSVRCGVFYLLFGISSQDIKDGKVDRKVEILTKLVSMAVALQCDHLLESMAIWMQRHHHRAGIVLKVTSSIVEDYTCLVPASLPFLQTLASHSPLMACQLMIALISLYPVIIDKHRDERSSTGSSTQPPLSLLKVVASWVSKNPDLCLLTCPSSLLTAGRLRGSLAPPVSTPLPLGPILGLLRWAVLMPLACDNAVSDGHTHHESRLLYSQLHLAIIQAFLLAGKDKEDPQEEMELEPGEVMDESDSRHLIKGGDLKELTKDMTKLIEKFKL</sequence>
<dbReference type="EMBL" id="MU827307">
    <property type="protein sequence ID" value="KAJ7362076.1"/>
    <property type="molecule type" value="Genomic_DNA"/>
</dbReference>
<feature type="compositionally biased region" description="Acidic residues" evidence="1">
    <location>
        <begin position="337"/>
        <end position="352"/>
    </location>
</feature>
<evidence type="ECO:0000256" key="1">
    <source>
        <dbReference type="SAM" id="MobiDB-lite"/>
    </source>
</evidence>
<comment type="caution">
    <text evidence="2">The sequence shown here is derived from an EMBL/GenBank/DDBJ whole genome shotgun (WGS) entry which is preliminary data.</text>
</comment>